<gene>
    <name evidence="1" type="ORF">N646_0362</name>
</gene>
<dbReference type="KEGG" id="vag:N646_0362"/>
<dbReference type="Proteomes" id="UP000016714">
    <property type="component" value="Chromosome 1"/>
</dbReference>
<name>A0A2I3BZK6_VIBAX</name>
<reference evidence="1 2" key="1">
    <citation type="journal article" date="2015" name="Genome Announc.">
        <title>Complete genome sequence of Vibrio alginolyticus ATCC 17749.</title>
        <authorList>
            <person name="Liu X.F."/>
            <person name="Cao Y."/>
            <person name="Zhang H.L."/>
            <person name="Chen Y.J."/>
            <person name="Hu C.J."/>
        </authorList>
    </citation>
    <scope>NUCLEOTIDE SEQUENCE [LARGE SCALE GENOMIC DNA]</scope>
    <source>
        <strain evidence="2">ATCC 17749 / DSM 2171 / NBRC 15630 / NCIMB 1903 / NCTC 12160 / XII-53</strain>
    </source>
</reference>
<evidence type="ECO:0000313" key="1">
    <source>
        <dbReference type="EMBL" id="AGV16195.1"/>
    </source>
</evidence>
<evidence type="ECO:0000313" key="2">
    <source>
        <dbReference type="Proteomes" id="UP000016714"/>
    </source>
</evidence>
<dbReference type="AlphaFoldDB" id="A0A2I3BZK6"/>
<dbReference type="HOGENOM" id="CLU_3318858_0_0_6"/>
<protein>
    <submittedName>
        <fullName evidence="1">Uncharacterized protein</fullName>
    </submittedName>
</protein>
<sequence>MAVCPNKITKWLKKASTDAFYFTLLLKTFFPSWFVPEKQ</sequence>
<dbReference type="EMBL" id="CP006718">
    <property type="protein sequence ID" value="AGV16195.1"/>
    <property type="molecule type" value="Genomic_DNA"/>
</dbReference>
<proteinExistence type="predicted"/>
<organism evidence="1 2">
    <name type="scientific">Vibrio alginolyticus (strain ATCC 17749 / DSM 2171 / NBRC 15630 / NCIMB 1903 / NCTC 12160 / XII-53)</name>
    <dbReference type="NCBI Taxonomy" id="1219076"/>
    <lineage>
        <taxon>Bacteria</taxon>
        <taxon>Pseudomonadati</taxon>
        <taxon>Pseudomonadota</taxon>
        <taxon>Gammaproteobacteria</taxon>
        <taxon>Vibrionales</taxon>
        <taxon>Vibrionaceae</taxon>
        <taxon>Vibrio</taxon>
    </lineage>
</organism>
<accession>A0A2I3BZK6</accession>